<accession>A0AAW1QTQ4</accession>
<sequence>MHGIIKAQHRAWGPLLLSLLGVLLLLLAGSASASDYTCLDAIPSSAVAFGYTGNAFNQWTGTNPCGGALGASSWGGSVKCATPTGVVTDM</sequence>
<proteinExistence type="predicted"/>
<feature type="signal peptide" evidence="1">
    <location>
        <begin position="1"/>
        <end position="33"/>
    </location>
</feature>
<reference evidence="2 3" key="1">
    <citation type="journal article" date="2024" name="Nat. Commun.">
        <title>Phylogenomics reveals the evolutionary origins of lichenization in chlorophyte algae.</title>
        <authorList>
            <person name="Puginier C."/>
            <person name="Libourel C."/>
            <person name="Otte J."/>
            <person name="Skaloud P."/>
            <person name="Haon M."/>
            <person name="Grisel S."/>
            <person name="Petersen M."/>
            <person name="Berrin J.G."/>
            <person name="Delaux P.M."/>
            <person name="Dal Grande F."/>
            <person name="Keller J."/>
        </authorList>
    </citation>
    <scope>NUCLEOTIDE SEQUENCE [LARGE SCALE GENOMIC DNA]</scope>
    <source>
        <strain evidence="2 3">SAG 2043</strain>
    </source>
</reference>
<evidence type="ECO:0000313" key="3">
    <source>
        <dbReference type="Proteomes" id="UP001489004"/>
    </source>
</evidence>
<evidence type="ECO:0000313" key="2">
    <source>
        <dbReference type="EMBL" id="KAK9824660.1"/>
    </source>
</evidence>
<evidence type="ECO:0000256" key="1">
    <source>
        <dbReference type="SAM" id="SignalP"/>
    </source>
</evidence>
<dbReference type="Proteomes" id="UP001489004">
    <property type="component" value="Unassembled WGS sequence"/>
</dbReference>
<name>A0AAW1QTQ4_9CHLO</name>
<protein>
    <submittedName>
        <fullName evidence="2">Uncharacterized protein</fullName>
    </submittedName>
</protein>
<dbReference type="EMBL" id="JALJOR010000002">
    <property type="protein sequence ID" value="KAK9824660.1"/>
    <property type="molecule type" value="Genomic_DNA"/>
</dbReference>
<gene>
    <name evidence="2" type="ORF">WJX72_012136</name>
</gene>
<organism evidence="2 3">
    <name type="scientific">[Myrmecia] bisecta</name>
    <dbReference type="NCBI Taxonomy" id="41462"/>
    <lineage>
        <taxon>Eukaryota</taxon>
        <taxon>Viridiplantae</taxon>
        <taxon>Chlorophyta</taxon>
        <taxon>core chlorophytes</taxon>
        <taxon>Trebouxiophyceae</taxon>
        <taxon>Trebouxiales</taxon>
        <taxon>Trebouxiaceae</taxon>
        <taxon>Myrmecia</taxon>
    </lineage>
</organism>
<feature type="chain" id="PRO_5043351527" evidence="1">
    <location>
        <begin position="34"/>
        <end position="90"/>
    </location>
</feature>
<keyword evidence="3" id="KW-1185">Reference proteome</keyword>
<comment type="caution">
    <text evidence="2">The sequence shown here is derived from an EMBL/GenBank/DDBJ whole genome shotgun (WGS) entry which is preliminary data.</text>
</comment>
<dbReference type="AlphaFoldDB" id="A0AAW1QTQ4"/>
<keyword evidence="1" id="KW-0732">Signal</keyword>